<keyword evidence="6" id="KW-1185">Reference proteome</keyword>
<dbReference type="CDD" id="cd04185">
    <property type="entry name" value="GT_2_like_b"/>
    <property type="match status" value="1"/>
</dbReference>
<dbReference type="PANTHER" id="PTHR43179">
    <property type="entry name" value="RHAMNOSYLTRANSFERASE WBBL"/>
    <property type="match status" value="1"/>
</dbReference>
<evidence type="ECO:0000256" key="2">
    <source>
        <dbReference type="ARBA" id="ARBA00022676"/>
    </source>
</evidence>
<protein>
    <submittedName>
        <fullName evidence="5">Glycosyltransferase</fullName>
    </submittedName>
</protein>
<name>A0A5J6WZ42_9GAMM</name>
<dbReference type="Pfam" id="PF00535">
    <property type="entry name" value="Glycos_transf_2"/>
    <property type="match status" value="1"/>
</dbReference>
<sequence>MNKSDVVVIVVTYNRKELLVVTIDALLKQTFQPKKIIIVDNNSSDGTEVFVKSLVNKHSHIVYHNTGDNLGGAGGFHYGFNVAAKYHYDYLWLMDDDLEPSVDCLQTMLALQHEGIIQPIRFNLDGSCAELSPIKYDLDSVFRLNPKNSCVLDVYNPECSDDYIEIEGIPFEGPLISRSVVEKIGMPNPDFFIFYDDLDYAIRARNAGFTIKCSTKAKATRLLVNNQTNDLRSWKGYFMLRNLFYIHYQYGSNAFVKFKPFVIACGYLLRCLLVGDFKQCKITWNAFLDSFALKNSSLYKPKSK</sequence>
<dbReference type="SUPFAM" id="SSF53448">
    <property type="entry name" value="Nucleotide-diphospho-sugar transferases"/>
    <property type="match status" value="1"/>
</dbReference>
<dbReference type="InterPro" id="IPR001173">
    <property type="entry name" value="Glyco_trans_2-like"/>
</dbReference>
<dbReference type="Proteomes" id="UP000594034">
    <property type="component" value="Chromosome"/>
</dbReference>
<dbReference type="KEGG" id="asim:FE240_10025"/>
<gene>
    <name evidence="5" type="ORF">FE240_10025</name>
</gene>
<dbReference type="GO" id="GO:0016757">
    <property type="term" value="F:glycosyltransferase activity"/>
    <property type="evidence" value="ECO:0007669"/>
    <property type="project" value="UniProtKB-KW"/>
</dbReference>
<accession>A0A5J6WZ42</accession>
<proteinExistence type="inferred from homology"/>
<dbReference type="RefSeq" id="WP_193000647.1">
    <property type="nucleotide sequence ID" value="NZ_CP040449.1"/>
</dbReference>
<evidence type="ECO:0000259" key="4">
    <source>
        <dbReference type="Pfam" id="PF00535"/>
    </source>
</evidence>
<keyword evidence="2" id="KW-0328">Glycosyltransferase</keyword>
<reference evidence="5 6" key="1">
    <citation type="submission" date="2019-05" db="EMBL/GenBank/DDBJ databases">
        <title>OXA-830, a novel chromosomally encoded expanded-spectrum class D beta-lactamase in Aeromonas simiae.</title>
        <authorList>
            <person name="Zhou W."/>
            <person name="Chen Q."/>
        </authorList>
    </citation>
    <scope>NUCLEOTIDE SEQUENCE [LARGE SCALE GENOMIC DNA]</scope>
    <source>
        <strain evidence="5 6">A6</strain>
    </source>
</reference>
<evidence type="ECO:0000313" key="6">
    <source>
        <dbReference type="Proteomes" id="UP000594034"/>
    </source>
</evidence>
<dbReference type="EMBL" id="CP040449">
    <property type="protein sequence ID" value="QFI54993.1"/>
    <property type="molecule type" value="Genomic_DNA"/>
</dbReference>
<dbReference type="InterPro" id="IPR029044">
    <property type="entry name" value="Nucleotide-diphossugar_trans"/>
</dbReference>
<comment type="similarity">
    <text evidence="1">Belongs to the glycosyltransferase 2 family.</text>
</comment>
<keyword evidence="3 5" id="KW-0808">Transferase</keyword>
<evidence type="ECO:0000256" key="1">
    <source>
        <dbReference type="ARBA" id="ARBA00006739"/>
    </source>
</evidence>
<dbReference type="Gene3D" id="3.90.550.10">
    <property type="entry name" value="Spore Coat Polysaccharide Biosynthesis Protein SpsA, Chain A"/>
    <property type="match status" value="1"/>
</dbReference>
<evidence type="ECO:0000256" key="3">
    <source>
        <dbReference type="ARBA" id="ARBA00022679"/>
    </source>
</evidence>
<dbReference type="PANTHER" id="PTHR43179:SF12">
    <property type="entry name" value="GALACTOFURANOSYLTRANSFERASE GLFT2"/>
    <property type="match status" value="1"/>
</dbReference>
<dbReference type="AlphaFoldDB" id="A0A5J6WZ42"/>
<feature type="domain" description="Glycosyltransferase 2-like" evidence="4">
    <location>
        <begin position="8"/>
        <end position="113"/>
    </location>
</feature>
<organism evidence="5 6">
    <name type="scientific">Aeromonas simiae</name>
    <dbReference type="NCBI Taxonomy" id="218936"/>
    <lineage>
        <taxon>Bacteria</taxon>
        <taxon>Pseudomonadati</taxon>
        <taxon>Pseudomonadota</taxon>
        <taxon>Gammaproteobacteria</taxon>
        <taxon>Aeromonadales</taxon>
        <taxon>Aeromonadaceae</taxon>
        <taxon>Aeromonas</taxon>
    </lineage>
</organism>
<evidence type="ECO:0000313" key="5">
    <source>
        <dbReference type="EMBL" id="QFI54993.1"/>
    </source>
</evidence>